<keyword evidence="2" id="KW-1185">Reference proteome</keyword>
<comment type="caution">
    <text evidence="1">The sequence shown here is derived from an EMBL/GenBank/DDBJ whole genome shotgun (WGS) entry which is preliminary data.</text>
</comment>
<dbReference type="OrthoDB" id="77690at2157"/>
<dbReference type="Proteomes" id="UP000007360">
    <property type="component" value="Unassembled WGS sequence"/>
</dbReference>
<dbReference type="RefSeq" id="WP_004030747.1">
    <property type="nucleotide sequence ID" value="NZ_AMPO01000005.1"/>
</dbReference>
<proteinExistence type="predicted"/>
<accession>K2RT17</accession>
<organism evidence="1 2">
    <name type="scientific">Methanobacterium formicicum (strain DSM 3637 / PP1)</name>
    <dbReference type="NCBI Taxonomy" id="1204725"/>
    <lineage>
        <taxon>Archaea</taxon>
        <taxon>Methanobacteriati</taxon>
        <taxon>Methanobacteriota</taxon>
        <taxon>Methanomada group</taxon>
        <taxon>Methanobacteria</taxon>
        <taxon>Methanobacteriales</taxon>
        <taxon>Methanobacteriaceae</taxon>
        <taxon>Methanobacterium</taxon>
    </lineage>
</organism>
<evidence type="ECO:0000313" key="2">
    <source>
        <dbReference type="Proteomes" id="UP000007360"/>
    </source>
</evidence>
<gene>
    <name evidence="1" type="ORF">A994_07260</name>
</gene>
<evidence type="ECO:0000313" key="1">
    <source>
        <dbReference type="EMBL" id="EKF85860.1"/>
    </source>
</evidence>
<sequence>MGIKKFIKKFFDNLEIYEDQYHGTKYKKEIYISITQFLDNKTEINAYNVYKAFFEAYWIGIQDEVNPFLELTQRMKNFEEFNGKLLENHRDHYIHTVFVFLLGLSIFAENTNYRKIFSEYALDKSKYPDFYDTPNEEFFYRWGLSALFHDIAYPLEIIIKQTNEYIKFVSEYSDTIGETGINIKLSTNNSFFNLPILKPRSESKDRFNAKYNKFQSRFLDNSISLLAYTLYENFNLNLHEIKNNLDNFVENMNENNRIDHGFFSAIIMLKWYHYLIKRTNWNPAYFYFPILDSSSSILLHNYYKHTLMEDPFNLSQIRARQHPIAYLLILCDELQEWNREGYGKMDIKDDAPTDFDLFIDELELKIKYKYLQKTNNNDFLKEKHEKISSIVKINDIFKNGIKIE</sequence>
<dbReference type="PATRIC" id="fig|1204725.3.peg.1459"/>
<reference evidence="1 2" key="1">
    <citation type="journal article" date="2012" name="J. Bacteriol.">
        <title>Draft genome sequence of Methanobacterium formicicum DSM 3637, an archaebacterium isolated from the methane producer amoeba Pelomyxa palustris.</title>
        <authorList>
            <person name="Gutierrez G."/>
        </authorList>
    </citation>
    <scope>NUCLEOTIDE SEQUENCE [LARGE SCALE GENOMIC DNA]</scope>
    <source>
        <strain evidence="2">DSM 3637 / PP1</strain>
    </source>
</reference>
<dbReference type="AlphaFoldDB" id="K2RT17"/>
<protein>
    <submittedName>
        <fullName evidence="1">Uncharacterized protein</fullName>
    </submittedName>
</protein>
<dbReference type="EMBL" id="AMPO01000005">
    <property type="protein sequence ID" value="EKF85860.1"/>
    <property type="molecule type" value="Genomic_DNA"/>
</dbReference>
<name>K2RT17_METFP</name>